<feature type="transmembrane region" description="Helical" evidence="7">
    <location>
        <begin position="287"/>
        <end position="304"/>
    </location>
</feature>
<evidence type="ECO:0000313" key="8">
    <source>
        <dbReference type="EMBL" id="ACX76255.1"/>
    </source>
</evidence>
<comment type="subcellular location">
    <subcellularLocation>
        <location evidence="1">Cell membrane</location>
        <topology evidence="1">Multi-pass membrane protein</topology>
    </subcellularLocation>
</comment>
<dbReference type="Pfam" id="PF13440">
    <property type="entry name" value="Polysacc_synt_3"/>
    <property type="match status" value="1"/>
</dbReference>
<proteinExistence type="inferred from homology"/>
<evidence type="ECO:0000256" key="3">
    <source>
        <dbReference type="ARBA" id="ARBA00022475"/>
    </source>
</evidence>
<dbReference type="RefSeq" id="WP_014547269.1">
    <property type="nucleotide sequence ID" value="NC_013410.1"/>
</dbReference>
<sequence>MPTAKTVTTNFFWRFFERCGAQFVAFFVSIILARLLDPAVYGEIALITVFTCILQVFVDSGLGSALIQKKNADDLDFSSVFYFNIAVCLAMYGVMFFAAPFIADFYHIPHLTPVIRVLSLTLVVSGVRNIQQSYVSKNLIFKKFFFATIGATLCSAVVGVAMAYMGYGVWALVGQQLTNVTMGTIILWSTVKWRPKLKFSLRRLKGLFNYGWKLLASALLDTGYGQLRQLIIGRIYTAKDLAFYNQGHHLPNLIVSNINTSIDSVLLPAMSAEQDDKNRVRAMTRRAISISTFIMMPMMMGLAVCAEPLVRLVLTEKWLPCVPFLRIYCFTFSFWPVHTANLNAIKALGRSDLFLKLEIMKKIIGLTAVLITMNISVMAMAYSLLVTNVISQIINSLPNKKLLAYDYLAQLKDMFPQIALSCIMGGCVYSIQFAGFNDVLTLVLQIVAGIVIYTLLSKLFKIESFDYIFNTILKVLNRKK</sequence>
<evidence type="ECO:0000256" key="7">
    <source>
        <dbReference type="SAM" id="Phobius"/>
    </source>
</evidence>
<dbReference type="Proteomes" id="UP000001497">
    <property type="component" value="Chromosome"/>
</dbReference>
<feature type="transmembrane region" description="Helical" evidence="7">
    <location>
        <begin position="144"/>
        <end position="167"/>
    </location>
</feature>
<feature type="transmembrane region" description="Helical" evidence="7">
    <location>
        <begin position="79"/>
        <end position="99"/>
    </location>
</feature>
<accession>C9RMM3</accession>
<evidence type="ECO:0000256" key="1">
    <source>
        <dbReference type="ARBA" id="ARBA00004651"/>
    </source>
</evidence>
<keyword evidence="3" id="KW-1003">Cell membrane</keyword>
<feature type="transmembrane region" description="Helical" evidence="7">
    <location>
        <begin position="44"/>
        <end position="67"/>
    </location>
</feature>
<dbReference type="KEGG" id="fsu:Fisuc_2672"/>
<evidence type="ECO:0000256" key="5">
    <source>
        <dbReference type="ARBA" id="ARBA00022989"/>
    </source>
</evidence>
<reference evidence="9" key="3">
    <citation type="submission" date="2010-08" db="EMBL/GenBank/DDBJ databases">
        <authorList>
            <person name="Durkin A.S."/>
            <person name="Nelson K.E."/>
            <person name="Morrison M."/>
            <person name="Forsberg C.W."/>
            <person name="Wilson D.B."/>
            <person name="Russell J.B."/>
            <person name="Cann I.K.O."/>
            <person name="Mackie R.I."/>
            <person name="White B.A."/>
        </authorList>
    </citation>
    <scope>NUCLEOTIDE SEQUENCE</scope>
    <source>
        <strain evidence="9">S85</strain>
    </source>
</reference>
<evidence type="ECO:0000256" key="2">
    <source>
        <dbReference type="ARBA" id="ARBA00007430"/>
    </source>
</evidence>
<evidence type="ECO:0000256" key="6">
    <source>
        <dbReference type="ARBA" id="ARBA00023136"/>
    </source>
</evidence>
<evidence type="ECO:0000313" key="11">
    <source>
        <dbReference type="Proteomes" id="UP000001497"/>
    </source>
</evidence>
<dbReference type="EMBL" id="CP002158">
    <property type="protein sequence ID" value="ADL27327.1"/>
    <property type="molecule type" value="Genomic_DNA"/>
</dbReference>
<evidence type="ECO:0000313" key="9">
    <source>
        <dbReference type="EMBL" id="ADL27327.1"/>
    </source>
</evidence>
<keyword evidence="5 7" id="KW-1133">Transmembrane helix</keyword>
<dbReference type="Proteomes" id="UP000000517">
    <property type="component" value="Chromosome"/>
</dbReference>
<dbReference type="AlphaFoldDB" id="C9RMM3"/>
<dbReference type="CDD" id="cd13127">
    <property type="entry name" value="MATE_tuaB_like"/>
    <property type="match status" value="1"/>
</dbReference>
<feature type="transmembrane region" description="Helical" evidence="7">
    <location>
        <begin position="414"/>
        <end position="432"/>
    </location>
</feature>
<dbReference type="PATRIC" id="fig|59374.8.peg.3100"/>
<name>C9RMM3_FIBSS</name>
<feature type="transmembrane region" description="Helical" evidence="7">
    <location>
        <begin position="105"/>
        <end position="124"/>
    </location>
</feature>
<keyword evidence="4 7" id="KW-0812">Transmembrane</keyword>
<dbReference type="KEGG" id="fsc:FSU_3241"/>
<evidence type="ECO:0000256" key="4">
    <source>
        <dbReference type="ARBA" id="ARBA00022692"/>
    </source>
</evidence>
<dbReference type="OrthoDB" id="9770347at2"/>
<dbReference type="EMBL" id="CP001792">
    <property type="protein sequence ID" value="ACX76255.1"/>
    <property type="molecule type" value="Genomic_DNA"/>
</dbReference>
<keyword evidence="6 7" id="KW-0472">Membrane</keyword>
<organism evidence="9 10">
    <name type="scientific">Fibrobacter succinogenes (strain ATCC 19169 / S85)</name>
    <dbReference type="NCBI Taxonomy" id="59374"/>
    <lineage>
        <taxon>Bacteria</taxon>
        <taxon>Pseudomonadati</taxon>
        <taxon>Fibrobacterota</taxon>
        <taxon>Fibrobacteria</taxon>
        <taxon>Fibrobacterales</taxon>
        <taxon>Fibrobacteraceae</taxon>
        <taxon>Fibrobacter</taxon>
    </lineage>
</organism>
<gene>
    <name evidence="8" type="ordered locus">Fisuc_2672</name>
    <name evidence="9" type="ordered locus">FSU_3241</name>
</gene>
<dbReference type="STRING" id="59374.FSU_3241"/>
<feature type="transmembrane region" description="Helical" evidence="7">
    <location>
        <begin position="12"/>
        <end position="32"/>
    </location>
</feature>
<dbReference type="PANTHER" id="PTHR30250">
    <property type="entry name" value="PST FAMILY PREDICTED COLANIC ACID TRANSPORTER"/>
    <property type="match status" value="1"/>
</dbReference>
<reference evidence="10" key="2">
    <citation type="submission" date="2010-08" db="EMBL/GenBank/DDBJ databases">
        <title>Complete sequence of Fibrobacter succinogenes subsp. succinogenes S85.</title>
        <authorList>
            <person name="Durkin A.S."/>
            <person name="Nelson K.E."/>
            <person name="Morrison M."/>
            <person name="Forsberg C.W."/>
            <person name="Wilson D.B."/>
            <person name="Russell J.B."/>
            <person name="Cann I.K.O."/>
            <person name="Mackie R.I."/>
            <person name="White B.A."/>
        </authorList>
    </citation>
    <scope>NUCLEOTIDE SEQUENCE [LARGE SCALE GENOMIC DNA]</scope>
    <source>
        <strain evidence="10">ATCC 19169 / S85</strain>
    </source>
</reference>
<dbReference type="HOGENOM" id="CLU_026911_5_2_0"/>
<dbReference type="eggNOG" id="COG2244">
    <property type="taxonomic scope" value="Bacteria"/>
</dbReference>
<protein>
    <submittedName>
        <fullName evidence="9">Polysaccharide biosynthesis protein</fullName>
    </submittedName>
</protein>
<comment type="similarity">
    <text evidence="2">Belongs to the polysaccharide synthase family.</text>
</comment>
<feature type="transmembrane region" description="Helical" evidence="7">
    <location>
        <begin position="363"/>
        <end position="394"/>
    </location>
</feature>
<dbReference type="GO" id="GO:0005886">
    <property type="term" value="C:plasma membrane"/>
    <property type="evidence" value="ECO:0007669"/>
    <property type="project" value="UniProtKB-SubCell"/>
</dbReference>
<keyword evidence="11" id="KW-1185">Reference proteome</keyword>
<dbReference type="InterPro" id="IPR050833">
    <property type="entry name" value="Poly_Biosynth_Transport"/>
</dbReference>
<reference evidence="8 11" key="1">
    <citation type="submission" date="2009-10" db="EMBL/GenBank/DDBJ databases">
        <title>Complete sequence of Fibrobacter succinogenes subsp. succinogenes S85.</title>
        <authorList>
            <consortium name="US DOE Joint Genome Institute"/>
            <person name="Lucas S."/>
            <person name="Copeland A."/>
            <person name="Lapidus A."/>
            <person name="Glavina del Rio T."/>
            <person name="Tice H."/>
            <person name="Bruce D."/>
            <person name="Goodwin L."/>
            <person name="Pitluck S."/>
            <person name="Chertkov O."/>
            <person name="Detter J.C."/>
            <person name="Han C."/>
            <person name="Tapia R."/>
            <person name="Larimer F."/>
            <person name="Land M."/>
            <person name="Hauser L."/>
            <person name="Kyrpides N."/>
            <person name="Mikhailova N."/>
            <person name="Weimer P.J."/>
            <person name="Stevenson D.M."/>
            <person name="Boyum J."/>
            <person name="Brumm P.I."/>
            <person name="Mead D."/>
        </authorList>
    </citation>
    <scope>NUCLEOTIDE SEQUENCE [LARGE SCALE GENOMIC DNA]</scope>
    <source>
        <strain evidence="11">ATCC 19169 / S85</strain>
        <strain evidence="8">S85</strain>
    </source>
</reference>
<feature type="transmembrane region" description="Helical" evidence="7">
    <location>
        <begin position="439"/>
        <end position="456"/>
    </location>
</feature>
<dbReference type="PANTHER" id="PTHR30250:SF10">
    <property type="entry name" value="LIPOPOLYSACCHARIDE BIOSYNTHESIS PROTEIN WZXC"/>
    <property type="match status" value="1"/>
</dbReference>
<feature type="transmembrane region" description="Helical" evidence="7">
    <location>
        <begin position="173"/>
        <end position="193"/>
    </location>
</feature>
<evidence type="ECO:0000313" key="10">
    <source>
        <dbReference type="Proteomes" id="UP000000517"/>
    </source>
</evidence>